<feature type="transmembrane region" description="Helical" evidence="1">
    <location>
        <begin position="166"/>
        <end position="195"/>
    </location>
</feature>
<dbReference type="EMBL" id="UAWL01000006">
    <property type="protein sequence ID" value="SQB97810.1"/>
    <property type="molecule type" value="Genomic_DNA"/>
</dbReference>
<protein>
    <submittedName>
        <fullName evidence="2">Predicted membrane protein</fullName>
    </submittedName>
</protein>
<evidence type="ECO:0000256" key="1">
    <source>
        <dbReference type="SAM" id="Phobius"/>
    </source>
</evidence>
<keyword evidence="1" id="KW-0472">Membrane</keyword>
<name>A0A2X3DHQ5_9HELI</name>
<dbReference type="AlphaFoldDB" id="A0A2X3DHQ5"/>
<feature type="transmembrane region" description="Helical" evidence="1">
    <location>
        <begin position="326"/>
        <end position="346"/>
    </location>
</feature>
<feature type="transmembrane region" description="Helical" evidence="1">
    <location>
        <begin position="272"/>
        <end position="288"/>
    </location>
</feature>
<feature type="transmembrane region" description="Helical" evidence="1">
    <location>
        <begin position="116"/>
        <end position="137"/>
    </location>
</feature>
<dbReference type="RefSeq" id="WP_112058305.1">
    <property type="nucleotide sequence ID" value="NZ_UAWL01000006.1"/>
</dbReference>
<sequence length="537" mass="61850">MDHQKVRYQKRKYSVWEILSFALLALGISIRIYQYVFHKDLWLDEAMLSFALYGIDFKDIFFQPLPYTQAAPLGFLLVSKLMCVVFGYGEWSLYFLPLLCGIGSLLLAYKMARLLFSDFGVAVFMLLVVGSLGLLYYSAEFKQYGIESFCVFLLLYLYVKGVSCKIWSVVSIITLLFSNTIIFIIIACYAGFAYAHKQALGAFIRQNTLYIIAVFTAFALYYVLYIRFQAVQNFYEYWEKYFLPHTLGAYKDFIWTLFGIYEGFTPFARGKVIPFYMFAGLIGFVALYKTRRDMFVIIASACVFYVLLSFLRIYPFGHEGVIGGRLSLFMAPLFYMLASYGIIYLLPPPQRDITDSAPLCKILSQTLKITLYLSIAIIASITFYRYIKIPLHHTHHNQQTHQFIFDLTRVDSALDSKHCIYVYKASEPALKYYLFLDSVDLRYKIFERDTQNLTKDILQNSQNCSYITILASHISADLTQEIEQFIISIDPQAEVKRAQSGGEVLYIKAKIPKISQKLSKSLGLPIPKNTSENKSKK</sequence>
<feature type="transmembrane region" description="Helical" evidence="1">
    <location>
        <begin position="207"/>
        <end position="225"/>
    </location>
</feature>
<dbReference type="Proteomes" id="UP000250166">
    <property type="component" value="Unassembled WGS sequence"/>
</dbReference>
<feature type="transmembrane region" description="Helical" evidence="1">
    <location>
        <begin position="143"/>
        <end position="159"/>
    </location>
</feature>
<feature type="transmembrane region" description="Helical" evidence="1">
    <location>
        <begin position="13"/>
        <end position="33"/>
    </location>
</feature>
<feature type="transmembrane region" description="Helical" evidence="1">
    <location>
        <begin position="294"/>
        <end position="314"/>
    </location>
</feature>
<organism evidence="2 3">
    <name type="scientific">Helicobacter fennelliae</name>
    <dbReference type="NCBI Taxonomy" id="215"/>
    <lineage>
        <taxon>Bacteria</taxon>
        <taxon>Pseudomonadati</taxon>
        <taxon>Campylobacterota</taxon>
        <taxon>Epsilonproteobacteria</taxon>
        <taxon>Campylobacterales</taxon>
        <taxon>Helicobacteraceae</taxon>
        <taxon>Helicobacter</taxon>
    </lineage>
</organism>
<accession>A0A2X3DHQ5</accession>
<gene>
    <name evidence="2" type="ORF">NCTC13102_00365</name>
</gene>
<keyword evidence="1" id="KW-0812">Transmembrane</keyword>
<evidence type="ECO:0000313" key="2">
    <source>
        <dbReference type="EMBL" id="SQB97810.1"/>
    </source>
</evidence>
<feature type="transmembrane region" description="Helical" evidence="1">
    <location>
        <begin position="91"/>
        <end position="109"/>
    </location>
</feature>
<proteinExistence type="predicted"/>
<keyword evidence="1" id="KW-1133">Transmembrane helix</keyword>
<evidence type="ECO:0000313" key="3">
    <source>
        <dbReference type="Proteomes" id="UP000250166"/>
    </source>
</evidence>
<feature type="transmembrane region" description="Helical" evidence="1">
    <location>
        <begin position="366"/>
        <end position="387"/>
    </location>
</feature>
<reference evidence="2 3" key="1">
    <citation type="submission" date="2018-06" db="EMBL/GenBank/DDBJ databases">
        <authorList>
            <consortium name="Pathogen Informatics"/>
            <person name="Doyle S."/>
        </authorList>
    </citation>
    <scope>NUCLEOTIDE SEQUENCE [LARGE SCALE GENOMIC DNA]</scope>
    <source>
        <strain evidence="2 3">NCTC13102</strain>
    </source>
</reference>